<evidence type="ECO:0000313" key="2">
    <source>
        <dbReference type="EMBL" id="CAB1437543.1"/>
    </source>
</evidence>
<protein>
    <submittedName>
        <fullName evidence="2">Uncharacterized protein</fullName>
    </submittedName>
</protein>
<dbReference type="EMBL" id="CADEAL010002039">
    <property type="protein sequence ID" value="CAB1437543.1"/>
    <property type="molecule type" value="Genomic_DNA"/>
</dbReference>
<keyword evidence="3" id="KW-1185">Reference proteome</keyword>
<dbReference type="Proteomes" id="UP001153269">
    <property type="component" value="Unassembled WGS sequence"/>
</dbReference>
<gene>
    <name evidence="2" type="ORF">PLEPLA_LOCUS25591</name>
</gene>
<sequence length="498" mass="53961">MLMGYLMGYLCIISGHRSVVLTSMLKEHVANADIWMDGSRYQVLVDEHKTVKTFGQASLVLNAKEFSWLRQLYDGNCCVKGKSSRNIFHTFLGSSITNPLKFLHLAWTDAGLRGPITFNMIRSSVSTQAERHLSETERRKVALSMCHDPSTAEKFYVSLPTRDVAYENRKLRMKALMHEKRKARAKPKPLEEESSYSLTSESSEEDEEPVYDDRPKTTSLSSEEELMRKTQTRLKKRFFFPSGAKRKLESVGGPEIISPSKIHVTVERLNPIVAQQYQDKWSITVDVPKNETGVASSHQPGTTEGTPSGRAKPRPEEGAPDGAPAAGPAAAGAAAGAAAEPASPPASPPRPGTRSSRRSLLQAGIEAQISSSGGEDESKALDPLSAVFLPWSVNSQVLLETQMSNDVQESQNGAAASPPASPPRPGTRSSRRGLLQAGIEAQISSSGGEDESKALDPLSAVFLPWSGNSQVLWETQMSNDVQESQNGAAAGNNPTSSL</sequence>
<organism evidence="2 3">
    <name type="scientific">Pleuronectes platessa</name>
    <name type="common">European plaice</name>
    <dbReference type="NCBI Taxonomy" id="8262"/>
    <lineage>
        <taxon>Eukaryota</taxon>
        <taxon>Metazoa</taxon>
        <taxon>Chordata</taxon>
        <taxon>Craniata</taxon>
        <taxon>Vertebrata</taxon>
        <taxon>Euteleostomi</taxon>
        <taxon>Actinopterygii</taxon>
        <taxon>Neopterygii</taxon>
        <taxon>Teleostei</taxon>
        <taxon>Neoteleostei</taxon>
        <taxon>Acanthomorphata</taxon>
        <taxon>Carangaria</taxon>
        <taxon>Pleuronectiformes</taxon>
        <taxon>Pleuronectoidei</taxon>
        <taxon>Pleuronectidae</taxon>
        <taxon>Pleuronectes</taxon>
    </lineage>
</organism>
<proteinExistence type="predicted"/>
<feature type="region of interest" description="Disordered" evidence="1">
    <location>
        <begin position="178"/>
        <end position="228"/>
    </location>
</feature>
<feature type="compositionally biased region" description="Pro residues" evidence="1">
    <location>
        <begin position="342"/>
        <end position="351"/>
    </location>
</feature>
<feature type="compositionally biased region" description="Low complexity" evidence="1">
    <location>
        <begin position="320"/>
        <end position="341"/>
    </location>
</feature>
<feature type="compositionally biased region" description="Basic residues" evidence="1">
    <location>
        <begin position="178"/>
        <end position="187"/>
    </location>
</feature>
<dbReference type="AlphaFoldDB" id="A0A9N7UVG5"/>
<evidence type="ECO:0000313" key="3">
    <source>
        <dbReference type="Proteomes" id="UP001153269"/>
    </source>
</evidence>
<feature type="compositionally biased region" description="Polar residues" evidence="1">
    <location>
        <begin position="400"/>
        <end position="412"/>
    </location>
</feature>
<feature type="region of interest" description="Disordered" evidence="1">
    <location>
        <begin position="288"/>
        <end position="379"/>
    </location>
</feature>
<accession>A0A9N7UVG5</accession>
<feature type="region of interest" description="Disordered" evidence="1">
    <location>
        <begin position="400"/>
        <end position="453"/>
    </location>
</feature>
<feature type="compositionally biased region" description="Polar residues" evidence="1">
    <location>
        <begin position="293"/>
        <end position="306"/>
    </location>
</feature>
<reference evidence="2" key="1">
    <citation type="submission" date="2020-03" db="EMBL/GenBank/DDBJ databases">
        <authorList>
            <person name="Weist P."/>
        </authorList>
    </citation>
    <scope>NUCLEOTIDE SEQUENCE</scope>
</reference>
<name>A0A9N7UVG5_PLEPL</name>
<comment type="caution">
    <text evidence="2">The sequence shown here is derived from an EMBL/GenBank/DDBJ whole genome shotgun (WGS) entry which is preliminary data.</text>
</comment>
<evidence type="ECO:0000256" key="1">
    <source>
        <dbReference type="SAM" id="MobiDB-lite"/>
    </source>
</evidence>
<feature type="region of interest" description="Disordered" evidence="1">
    <location>
        <begin position="474"/>
        <end position="498"/>
    </location>
</feature>